<evidence type="ECO:0000256" key="2">
    <source>
        <dbReference type="ARBA" id="ARBA00006899"/>
    </source>
</evidence>
<evidence type="ECO:0000259" key="12">
    <source>
        <dbReference type="Pfam" id="PF20645"/>
    </source>
</evidence>
<dbReference type="PANTHER" id="PTHR31576">
    <property type="entry name" value="TATA BOX-BINDING PROTEIN-ASSOCIATED FACTOR RNA POLYMERASE I SUBUNIT B"/>
    <property type="match status" value="1"/>
</dbReference>
<dbReference type="GO" id="GO:0070860">
    <property type="term" value="C:RNA polymerase I core factor complex"/>
    <property type="evidence" value="ECO:0007669"/>
    <property type="project" value="InterPro"/>
</dbReference>
<dbReference type="AlphaFoldDB" id="A0AAN8EL98"/>
<proteinExistence type="inferred from homology"/>
<dbReference type="GO" id="GO:0001164">
    <property type="term" value="F:RNA polymerase I core promoter sequence-specific DNA binding"/>
    <property type="evidence" value="ECO:0007669"/>
    <property type="project" value="InterPro"/>
</dbReference>
<evidence type="ECO:0000256" key="8">
    <source>
        <dbReference type="ARBA" id="ARBA00023163"/>
    </source>
</evidence>
<gene>
    <name evidence="13" type="ORF">OHC33_009674</name>
</gene>
<dbReference type="PANTHER" id="PTHR31576:SF2">
    <property type="entry name" value="TATA BOX-BINDING PROTEIN-ASSOCIATED FACTOR RNA POLYMERASE I SUBUNIT B"/>
    <property type="match status" value="1"/>
</dbReference>
<evidence type="ECO:0000256" key="5">
    <source>
        <dbReference type="ARBA" id="ARBA00022833"/>
    </source>
</evidence>
<keyword evidence="5" id="KW-0862">Zinc</keyword>
<dbReference type="InterPro" id="IPR048538">
    <property type="entry name" value="Rrn7_cyclin_C"/>
</dbReference>
<dbReference type="InterPro" id="IPR033599">
    <property type="entry name" value="TAF1B/Rrn7"/>
</dbReference>
<dbReference type="Proteomes" id="UP001316803">
    <property type="component" value="Unassembled WGS sequence"/>
</dbReference>
<sequence>MSQRSPCPYCGNATFEEENGILVCTSCGRQQEGGLQVADDDADFGTQGKVTRKKIEKTKVKVSKVYHGPRGYRLYLLAWQHVLWRQCYALMNGSVKAPDELWHVVKDLWALKLSRLVHRLEDTGGRSTDAETDYATESRTSETEDEAVTDSTKAGSLRPKLWDSIGLVYLGILLLRQPMSLSQLYHLIRTEEVPFIRAFRSVPTDISSKLPSEYQLALDTTTIPSQYELQQAVYKLLQDYCVSFGITIPSLNWKALLFDWTQELGLPLEIYSAVKKLAALIEFDFTYQLSHHSDLEGGTTRKKRRSPVAMPDAQLISLIVVATKLLYPFDFHIEGRAQPFGSSASLRIDWSTWLTIQKSHVASNTSATSQTMQPDRAIETSAPDIHDFNPEALDQYMDWYQATFTTPEPVLKAKKTDLENSILNMFPLSDLPAASTQEGSQARENDSAETGTLVSQIQREAILPATATAVPRPDSPGSDSDSDNNDEHANYRSSYLIFPKPEILQATDIFFGNDTSKNHVTYFHERAAALACLDVKRLLRAVRYTEKKLEAWHYQQRRTAAFTPADVEGADSGVGVEE</sequence>
<comment type="subcellular location">
    <subcellularLocation>
        <location evidence="1">Nucleus</location>
        <location evidence="1">Nucleolus</location>
    </subcellularLocation>
</comment>
<keyword evidence="9" id="KW-0539">Nucleus</keyword>
<evidence type="ECO:0000259" key="11">
    <source>
        <dbReference type="Pfam" id="PF20644"/>
    </source>
</evidence>
<dbReference type="GO" id="GO:0008270">
    <property type="term" value="F:zinc ion binding"/>
    <property type="evidence" value="ECO:0007669"/>
    <property type="project" value="UniProtKB-KW"/>
</dbReference>
<feature type="region of interest" description="Disordered" evidence="10">
    <location>
        <begin position="464"/>
        <end position="488"/>
    </location>
</feature>
<keyword evidence="6" id="KW-0805">Transcription regulation</keyword>
<feature type="region of interest" description="Disordered" evidence="10">
    <location>
        <begin position="124"/>
        <end position="150"/>
    </location>
</feature>
<dbReference type="Pfam" id="PF20644">
    <property type="entry name" value="Rrn7_cyclin_N"/>
    <property type="match status" value="1"/>
</dbReference>
<organism evidence="13 14">
    <name type="scientific">Knufia fluminis</name>
    <dbReference type="NCBI Taxonomy" id="191047"/>
    <lineage>
        <taxon>Eukaryota</taxon>
        <taxon>Fungi</taxon>
        <taxon>Dikarya</taxon>
        <taxon>Ascomycota</taxon>
        <taxon>Pezizomycotina</taxon>
        <taxon>Eurotiomycetes</taxon>
        <taxon>Chaetothyriomycetidae</taxon>
        <taxon>Chaetothyriales</taxon>
        <taxon>Trichomeriaceae</taxon>
        <taxon>Knufia</taxon>
    </lineage>
</organism>
<feature type="domain" description="Rrn7/TAF1B N-terminal cyclin" evidence="11">
    <location>
        <begin position="80"/>
        <end position="204"/>
    </location>
</feature>
<evidence type="ECO:0000256" key="6">
    <source>
        <dbReference type="ARBA" id="ARBA00023015"/>
    </source>
</evidence>
<comment type="caution">
    <text evidence="13">The sequence shown here is derived from an EMBL/GenBank/DDBJ whole genome shotgun (WGS) entry which is preliminary data.</text>
</comment>
<evidence type="ECO:0000313" key="13">
    <source>
        <dbReference type="EMBL" id="KAK5949321.1"/>
    </source>
</evidence>
<evidence type="ECO:0000313" key="14">
    <source>
        <dbReference type="Proteomes" id="UP001316803"/>
    </source>
</evidence>
<evidence type="ECO:0000256" key="7">
    <source>
        <dbReference type="ARBA" id="ARBA00023125"/>
    </source>
</evidence>
<keyword evidence="3" id="KW-0479">Metal-binding</keyword>
<evidence type="ECO:0000256" key="4">
    <source>
        <dbReference type="ARBA" id="ARBA00022771"/>
    </source>
</evidence>
<evidence type="ECO:0000256" key="3">
    <source>
        <dbReference type="ARBA" id="ARBA00022723"/>
    </source>
</evidence>
<keyword evidence="4" id="KW-0863">Zinc-finger</keyword>
<evidence type="ECO:0000256" key="10">
    <source>
        <dbReference type="SAM" id="MobiDB-lite"/>
    </source>
</evidence>
<evidence type="ECO:0008006" key="15">
    <source>
        <dbReference type="Google" id="ProtNLM"/>
    </source>
</evidence>
<comment type="similarity">
    <text evidence="2">Belongs to the RRN7/TAF1B family.</text>
</comment>
<dbReference type="InterPro" id="IPR048540">
    <property type="entry name" value="Rrn7_cyclin_N"/>
</dbReference>
<feature type="domain" description="Rrn7/TAF1B C-terminal cyclin" evidence="12">
    <location>
        <begin position="223"/>
        <end position="404"/>
    </location>
</feature>
<evidence type="ECO:0000256" key="1">
    <source>
        <dbReference type="ARBA" id="ARBA00004604"/>
    </source>
</evidence>
<dbReference type="Pfam" id="PF20645">
    <property type="entry name" value="Rrn7_cyclin_C"/>
    <property type="match status" value="1"/>
</dbReference>
<protein>
    <recommendedName>
        <fullName evidence="15">RRN7-type domain-containing protein</fullName>
    </recommendedName>
</protein>
<keyword evidence="14" id="KW-1185">Reference proteome</keyword>
<keyword evidence="7" id="KW-0238">DNA-binding</keyword>
<name>A0AAN8EL98_9EURO</name>
<keyword evidence="8" id="KW-0804">Transcription</keyword>
<evidence type="ECO:0000256" key="9">
    <source>
        <dbReference type="ARBA" id="ARBA00023242"/>
    </source>
</evidence>
<dbReference type="GO" id="GO:0042790">
    <property type="term" value="P:nucleolar large rRNA transcription by RNA polymerase I"/>
    <property type="evidence" value="ECO:0007669"/>
    <property type="project" value="TreeGrafter"/>
</dbReference>
<dbReference type="EMBL" id="JAKLMC020000037">
    <property type="protein sequence ID" value="KAK5949321.1"/>
    <property type="molecule type" value="Genomic_DNA"/>
</dbReference>
<accession>A0AAN8EL98</accession>
<reference evidence="13 14" key="1">
    <citation type="submission" date="2022-12" db="EMBL/GenBank/DDBJ databases">
        <title>Genomic features and morphological characterization of a novel Knufia sp. strain isolated from spacecraft assembly facility.</title>
        <authorList>
            <person name="Teixeira M."/>
            <person name="Chander A.M."/>
            <person name="Stajich J.E."/>
            <person name="Venkateswaran K."/>
        </authorList>
    </citation>
    <scope>NUCLEOTIDE SEQUENCE [LARGE SCALE GENOMIC DNA]</scope>
    <source>
        <strain evidence="13 14">FJI-L2-BK-P2</strain>
    </source>
</reference>